<name>A0A452J4X1_9SAUR</name>
<accession>A0A452J4X1</accession>
<sequence length="95" mass="10660">MMLSYLPPSLQCSKYKTGLHLFICRIHASTLHSSGPQEESEVQDLGTVTTSTKFCLLDSLWRGFSNWGSGPLSLNPKLHFTSSIYNGVKYIKKCF</sequence>
<dbReference type="Proteomes" id="UP000291020">
    <property type="component" value="Unassembled WGS sequence"/>
</dbReference>
<protein>
    <submittedName>
        <fullName evidence="1">Uncharacterized protein</fullName>
    </submittedName>
</protein>
<evidence type="ECO:0000313" key="2">
    <source>
        <dbReference type="Proteomes" id="UP000291020"/>
    </source>
</evidence>
<organism evidence="1 2">
    <name type="scientific">Gopherus agassizii</name>
    <name type="common">Agassiz's desert tortoise</name>
    <dbReference type="NCBI Taxonomy" id="38772"/>
    <lineage>
        <taxon>Eukaryota</taxon>
        <taxon>Metazoa</taxon>
        <taxon>Chordata</taxon>
        <taxon>Craniata</taxon>
        <taxon>Vertebrata</taxon>
        <taxon>Euteleostomi</taxon>
        <taxon>Archelosauria</taxon>
        <taxon>Testudinata</taxon>
        <taxon>Testudines</taxon>
        <taxon>Cryptodira</taxon>
        <taxon>Durocryptodira</taxon>
        <taxon>Testudinoidea</taxon>
        <taxon>Testudinidae</taxon>
        <taxon>Gopherus</taxon>
    </lineage>
</organism>
<reference evidence="1" key="3">
    <citation type="submission" date="2025-09" db="UniProtKB">
        <authorList>
            <consortium name="Ensembl"/>
        </authorList>
    </citation>
    <scope>IDENTIFICATION</scope>
</reference>
<reference evidence="2" key="1">
    <citation type="journal article" date="2017" name="PLoS ONE">
        <title>The Agassiz's desert tortoise genome provides a resource for the conservation of a threatened species.</title>
        <authorList>
            <person name="Tollis M."/>
            <person name="DeNardo D.F."/>
            <person name="Cornelius J.A."/>
            <person name="Dolby G.A."/>
            <person name="Edwards T."/>
            <person name="Henen B.T."/>
            <person name="Karl A.E."/>
            <person name="Murphy R.W."/>
            <person name="Kusumi K."/>
        </authorList>
    </citation>
    <scope>NUCLEOTIDE SEQUENCE [LARGE SCALE GENOMIC DNA]</scope>
</reference>
<proteinExistence type="predicted"/>
<keyword evidence="2" id="KW-1185">Reference proteome</keyword>
<evidence type="ECO:0000313" key="1">
    <source>
        <dbReference type="Ensembl" id="ENSGAGP00000035527.1"/>
    </source>
</evidence>
<dbReference type="Ensembl" id="ENSGAGT00000040235.1">
    <property type="protein sequence ID" value="ENSGAGP00000035527.1"/>
    <property type="gene ID" value="ENSGAGG00000025257.1"/>
</dbReference>
<reference evidence="1" key="2">
    <citation type="submission" date="2025-08" db="UniProtKB">
        <authorList>
            <consortium name="Ensembl"/>
        </authorList>
    </citation>
    <scope>IDENTIFICATION</scope>
</reference>
<dbReference type="AlphaFoldDB" id="A0A452J4X1"/>